<feature type="domain" description="Antitoxin VbhA" evidence="1">
    <location>
        <begin position="10"/>
        <end position="53"/>
    </location>
</feature>
<dbReference type="Proteomes" id="UP001589769">
    <property type="component" value="Unassembled WGS sequence"/>
</dbReference>
<evidence type="ECO:0000313" key="3">
    <source>
        <dbReference type="Proteomes" id="UP001589769"/>
    </source>
</evidence>
<gene>
    <name evidence="2" type="ORF">ACFFHT_07425</name>
</gene>
<dbReference type="InterPro" id="IPR043038">
    <property type="entry name" value="VbhA_sf"/>
</dbReference>
<sequence length="60" mass="6967">MITEQEKIKRRNEVEYAKASVELEGIYLSDQLLAISEEYIQGKLTSQEYTNKLLKTIDSN</sequence>
<organism evidence="2 3">
    <name type="scientific">Gallibacterium melopsittaci</name>
    <dbReference type="NCBI Taxonomy" id="516063"/>
    <lineage>
        <taxon>Bacteria</taxon>
        <taxon>Pseudomonadati</taxon>
        <taxon>Pseudomonadota</taxon>
        <taxon>Gammaproteobacteria</taxon>
        <taxon>Pasteurellales</taxon>
        <taxon>Pasteurellaceae</taxon>
        <taxon>Gallibacterium</taxon>
    </lineage>
</organism>
<name>A0ABV6HWY1_9PAST</name>
<dbReference type="InterPro" id="IPR041535">
    <property type="entry name" value="VbhA"/>
</dbReference>
<dbReference type="CDD" id="cd11586">
    <property type="entry name" value="VbhA_like"/>
    <property type="match status" value="1"/>
</dbReference>
<comment type="caution">
    <text evidence="2">The sequence shown here is derived from an EMBL/GenBank/DDBJ whole genome shotgun (WGS) entry which is preliminary data.</text>
</comment>
<proteinExistence type="predicted"/>
<dbReference type="InterPro" id="IPR033788">
    <property type="entry name" value="VbhA-like"/>
</dbReference>
<accession>A0ABV6HWY1</accession>
<dbReference type="EMBL" id="JBHLWA010000032">
    <property type="protein sequence ID" value="MFC0323387.1"/>
    <property type="molecule type" value="Genomic_DNA"/>
</dbReference>
<reference evidence="2 3" key="1">
    <citation type="submission" date="2024-09" db="EMBL/GenBank/DDBJ databases">
        <authorList>
            <person name="Sun Q."/>
            <person name="Mori K."/>
        </authorList>
    </citation>
    <scope>NUCLEOTIDE SEQUENCE [LARGE SCALE GENOMIC DNA]</scope>
    <source>
        <strain evidence="2 3">CCM 7538</strain>
    </source>
</reference>
<dbReference type="Gene3D" id="1.10.8.1050">
    <property type="entry name" value="Antitoxin VbhA-like"/>
    <property type="match status" value="1"/>
</dbReference>
<protein>
    <submittedName>
        <fullName evidence="2">Antitoxin VbhA family protein</fullName>
    </submittedName>
</protein>
<keyword evidence="3" id="KW-1185">Reference proteome</keyword>
<evidence type="ECO:0000259" key="1">
    <source>
        <dbReference type="Pfam" id="PF18495"/>
    </source>
</evidence>
<dbReference type="Pfam" id="PF18495">
    <property type="entry name" value="VbhA"/>
    <property type="match status" value="1"/>
</dbReference>
<dbReference type="RefSeq" id="WP_382374928.1">
    <property type="nucleotide sequence ID" value="NZ_JBHLWA010000032.1"/>
</dbReference>
<evidence type="ECO:0000313" key="2">
    <source>
        <dbReference type="EMBL" id="MFC0323387.1"/>
    </source>
</evidence>